<dbReference type="KEGG" id="vg:22647509"/>
<proteinExistence type="predicted"/>
<dbReference type="EMBL" id="KM502564">
    <property type="protein sequence ID" value="AIZ77362.1"/>
    <property type="molecule type" value="Genomic_DNA"/>
</dbReference>
<organism evidence="1 2">
    <name type="scientific">Parapoxvirus red deer/HL953</name>
    <dbReference type="NCBI Taxonomy" id="1579460"/>
    <lineage>
        <taxon>Viruses</taxon>
        <taxon>Varidnaviria</taxon>
        <taxon>Bamfordvirae</taxon>
        <taxon>Nucleocytoviricota</taxon>
        <taxon>Pokkesviricetes</taxon>
        <taxon>Chitovirales</taxon>
        <taxon>Poxviridae</taxon>
        <taxon>Chordopoxvirinae</taxon>
        <taxon>Parapoxvirus</taxon>
        <taxon>Parapoxvirus reddeerpox</taxon>
        <taxon>Red deerpox virus</taxon>
    </lineage>
</organism>
<dbReference type="Gene3D" id="3.10.100.10">
    <property type="entry name" value="Mannose-Binding Protein A, subunit A"/>
    <property type="match status" value="1"/>
</dbReference>
<dbReference type="InterPro" id="IPR016186">
    <property type="entry name" value="C-type_lectin-like/link_sf"/>
</dbReference>
<dbReference type="OrthoDB" id="18571at10239"/>
<reference evidence="1 2" key="1">
    <citation type="submission" date="2014-09" db="EMBL/GenBank/DDBJ databases">
        <title>Parapoxvirus (PPV) of red deer reveals sub-clinical infection and confirms a unique species.</title>
        <authorList>
            <person name="Friederichs S."/>
            <person name="Stefan K."/>
            <person name="Helmut B."/>
            <person name="Heike L."/>
            <person name="Mathias B."/>
        </authorList>
    </citation>
    <scope>NUCLEOTIDE SEQUENCE [LARGE SCALE GENOMIC DNA]</scope>
    <source>
        <strain evidence="1">HL953</strain>
    </source>
</reference>
<dbReference type="InterPro" id="IPR016187">
    <property type="entry name" value="CTDL_fold"/>
</dbReference>
<protein>
    <submittedName>
        <fullName evidence="1">Putative EEV glycoprotein</fullName>
    </submittedName>
</protein>
<sequence>MGCFRTPNRQCLLTLKRASCPTASIVSVLSVITSICAIIRYTDFFLKEACEEDWIPIKDLCVLNTQYETNVDDAHEICASLNGMPPAIKDGMFLKGIMSITDATSFWMSHRDDYNNVYIPKSGSRRFDTYEEYNKDKHNCLVNLYGLMYHDCNKNVTVVCVKNMYNKQ</sequence>
<dbReference type="RefSeq" id="YP_009112850.1">
    <property type="nucleotide sequence ID" value="NC_025963.1"/>
</dbReference>
<dbReference type="SUPFAM" id="SSF56436">
    <property type="entry name" value="C-type lectin-like"/>
    <property type="match status" value="1"/>
</dbReference>
<dbReference type="GeneID" id="22647509"/>
<keyword evidence="2" id="KW-1185">Reference proteome</keyword>
<dbReference type="Proteomes" id="UP000107385">
    <property type="component" value="Segment"/>
</dbReference>
<name>A0A0A7MC74_9POXV</name>
<accession>A0A0A7MC74</accession>
<evidence type="ECO:0000313" key="2">
    <source>
        <dbReference type="Proteomes" id="UP000107385"/>
    </source>
</evidence>
<evidence type="ECO:0000313" key="1">
    <source>
        <dbReference type="EMBL" id="AIZ77362.1"/>
    </source>
</evidence>